<dbReference type="Proteomes" id="UP000694050">
    <property type="component" value="Unassembled WGS sequence"/>
</dbReference>
<evidence type="ECO:0000313" key="2">
    <source>
        <dbReference type="Proteomes" id="UP000694050"/>
    </source>
</evidence>
<reference evidence="1" key="1">
    <citation type="submission" date="2021-04" db="EMBL/GenBank/DDBJ databases">
        <title>First draft genome resource for Brassicaceae pathogens Fusarium oxysporum f. sp. raphani and Fusarium oxysporum f. sp. rapae.</title>
        <authorList>
            <person name="Asai S."/>
        </authorList>
    </citation>
    <scope>NUCLEOTIDE SEQUENCE</scope>
    <source>
        <strain evidence="1">Tf1208</strain>
    </source>
</reference>
<dbReference type="EMBL" id="JAELUQ010000003">
    <property type="protein sequence ID" value="KAG7418117.1"/>
    <property type="molecule type" value="Genomic_DNA"/>
</dbReference>
<protein>
    <submittedName>
        <fullName evidence="1">Uncharacterized protein</fullName>
    </submittedName>
</protein>
<organism evidence="1 2">
    <name type="scientific">Fusarium oxysporum f. sp. rapae</name>
    <dbReference type="NCBI Taxonomy" id="485398"/>
    <lineage>
        <taxon>Eukaryota</taxon>
        <taxon>Fungi</taxon>
        <taxon>Dikarya</taxon>
        <taxon>Ascomycota</taxon>
        <taxon>Pezizomycotina</taxon>
        <taxon>Sordariomycetes</taxon>
        <taxon>Hypocreomycetidae</taxon>
        <taxon>Hypocreales</taxon>
        <taxon>Nectriaceae</taxon>
        <taxon>Fusarium</taxon>
        <taxon>Fusarium oxysporum species complex</taxon>
    </lineage>
</organism>
<dbReference type="AlphaFoldDB" id="A0A8J5UEM3"/>
<name>A0A8J5UEM3_FUSOX</name>
<proteinExistence type="predicted"/>
<accession>A0A8J5UEM3</accession>
<comment type="caution">
    <text evidence="1">The sequence shown here is derived from an EMBL/GenBank/DDBJ whole genome shotgun (WGS) entry which is preliminary data.</text>
</comment>
<evidence type="ECO:0000313" key="1">
    <source>
        <dbReference type="EMBL" id="KAG7418117.1"/>
    </source>
</evidence>
<sequence>MPGSWDAESPSTTRTHEYYERDIETRKGTAQHALKKFHHWVQKLTNPWLEDCDDDAHAFLTHAKRRIADANRFKSVLEKYPDLMNGLNFPETDEDIVTSVIMRYLHARIFQPVLYDVIPRSVQTISFIENHMRASVEPKRGMYKQPWRPVCVKFETVNTSHCADHFTVRTWTAEAYNTLLSCPQSKPVRQRQAKEMAVQLSDILGIFFQGENLHNCYQDLISVVVYPAIRLYEKLQISTNHFYLDMNPFTNSFGGELHPTPRFIHSLMRLDCKNVLQNRKGFNLQKLDLPPSDEDLYHKLHDVCTVIPALYMRQFG</sequence>
<gene>
    <name evidence="1" type="ORF">Forpe1208_v005068</name>
</gene>